<comment type="caution">
    <text evidence="2">The sequence shown here is derived from an EMBL/GenBank/DDBJ whole genome shotgun (WGS) entry which is preliminary data.</text>
</comment>
<keyword evidence="3" id="KW-1185">Reference proteome</keyword>
<evidence type="ECO:0008006" key="4">
    <source>
        <dbReference type="Google" id="ProtNLM"/>
    </source>
</evidence>
<keyword evidence="1" id="KW-0472">Membrane</keyword>
<dbReference type="Pfam" id="PF07949">
    <property type="entry name" value="YbbR"/>
    <property type="match status" value="2"/>
</dbReference>
<accession>A0A6L5X2Y6</accession>
<dbReference type="EMBL" id="VULZ01000005">
    <property type="protein sequence ID" value="MSS14590.1"/>
    <property type="molecule type" value="Genomic_DNA"/>
</dbReference>
<reference evidence="2 3" key="1">
    <citation type="submission" date="2019-08" db="EMBL/GenBank/DDBJ databases">
        <title>In-depth cultivation of the pig gut microbiome towards novel bacterial diversity and tailored functional studies.</title>
        <authorList>
            <person name="Wylensek D."/>
            <person name="Hitch T.C.A."/>
            <person name="Clavel T."/>
        </authorList>
    </citation>
    <scope>NUCLEOTIDE SEQUENCE [LARGE SCALE GENOMIC DNA]</scope>
    <source>
        <strain evidence="2 3">Oil+RF-744-WCA-WT-11</strain>
    </source>
</reference>
<dbReference type="Gene3D" id="2.170.120.40">
    <property type="entry name" value="YbbR-like domain"/>
    <property type="match status" value="2"/>
</dbReference>
<keyword evidence="1" id="KW-0812">Transmembrane</keyword>
<dbReference type="InterPro" id="IPR053154">
    <property type="entry name" value="c-di-AMP_regulator"/>
</dbReference>
<dbReference type="Proteomes" id="UP000481852">
    <property type="component" value="Unassembled WGS sequence"/>
</dbReference>
<protein>
    <recommendedName>
        <fullName evidence="4">YbbR-like protein</fullName>
    </recommendedName>
</protein>
<gene>
    <name evidence="2" type="ORF">FYJ35_05975</name>
</gene>
<dbReference type="PANTHER" id="PTHR37804:SF1">
    <property type="entry name" value="CDAA REGULATORY PROTEIN CDAR"/>
    <property type="match status" value="1"/>
</dbReference>
<keyword evidence="1" id="KW-1133">Transmembrane helix</keyword>
<evidence type="ECO:0000313" key="3">
    <source>
        <dbReference type="Proteomes" id="UP000481852"/>
    </source>
</evidence>
<organism evidence="2 3">
    <name type="scientific">Porcincola intestinalis</name>
    <dbReference type="NCBI Taxonomy" id="2606632"/>
    <lineage>
        <taxon>Bacteria</taxon>
        <taxon>Bacillati</taxon>
        <taxon>Bacillota</taxon>
        <taxon>Clostridia</taxon>
        <taxon>Lachnospirales</taxon>
        <taxon>Lachnospiraceae</taxon>
        <taxon>Porcincola</taxon>
    </lineage>
</organism>
<dbReference type="RefSeq" id="WP_154524567.1">
    <property type="nucleotide sequence ID" value="NZ_JAQYJL010000026.1"/>
</dbReference>
<dbReference type="PANTHER" id="PTHR37804">
    <property type="entry name" value="CDAA REGULATORY PROTEIN CDAR"/>
    <property type="match status" value="1"/>
</dbReference>
<evidence type="ECO:0000313" key="2">
    <source>
        <dbReference type="EMBL" id="MSS14590.1"/>
    </source>
</evidence>
<dbReference type="InterPro" id="IPR012505">
    <property type="entry name" value="YbbR"/>
</dbReference>
<dbReference type="AlphaFoldDB" id="A0A6L5X2Y6"/>
<feature type="transmembrane region" description="Helical" evidence="1">
    <location>
        <begin position="12"/>
        <end position="30"/>
    </location>
</feature>
<proteinExistence type="predicted"/>
<sequence length="441" mass="47504">MGHKIGETLFRNIGLKIAALVIAFFVWVGVTNTNNPVKTQLFTNVPITIVNQDAVADIGKVVEQQGNGTVTLRVTDRRSVLSQLARNGSDFYVEADMKNLNSMNTVPLTVTCSNPQVTWDKIEVLPSSLSVKLEDKVEQTYVASISTNGTPATGWEVGSSSVTTGKNIVLAGPSSLMRRINQVVAPVDVAGLSSDYTLSSVLKVYDKNGDELTDAQMKSLEFKDATGTVIKDHTVKVMVDLWKIRTDVPIRIRTTGTPAWGYRVSSIKMIPETISVAGTDEALAELGDELTVKDVINVSGAKENVKQEINLEDTLDQMSGLKLISDADPSVEVEVSIEKNGDVTLDIPLSDIVVQNRPEGMELVFTPADKISVSVHAMEDDEKPLTAKDISLSIDLSQCAEPGSYEIPVHVTVPEGYELAGDVSLTVVSAKQEAATEADQG</sequence>
<dbReference type="Gene3D" id="2.170.120.30">
    <property type="match status" value="2"/>
</dbReference>
<name>A0A6L5X2Y6_9FIRM</name>
<evidence type="ECO:0000256" key="1">
    <source>
        <dbReference type="SAM" id="Phobius"/>
    </source>
</evidence>